<dbReference type="InterPro" id="IPR050698">
    <property type="entry name" value="MBL"/>
</dbReference>
<sequence length="454" mass="49979">MAGLTLTSLGGAGTVTGSKHLLQWGDDRILIDCGLFQGQKNLRELNWKPLPIEASSIDAVVLTHAHLDHCGYLPRLIREGFTGPIISTEATRDVAELILKDSAWLQEKDAAFLNRIKKTKHSPALPLYDSRDAQRAIDAFITYPFDQPFQTSNGATVRFRRAGHILGAAAVDIQWGNRQVVFSGDLGKYDDPVMFDPEPVREADYVVIESTYGDRLHNISDASGTLAKVIEETTRRGGTVLIPSFAVGRAQTLLYYLWNLRRTGRLPDVPIYLDSPMAINASGLLNAHPHDHRLDPRTSQAVGKVATYTRHPEDSKRISRSNEPKIVISASGMATGGRILHHLKAFGPDRRHTILLVGFQAAGTRGRALLEGAQDIKIHGDWIPINAEVANLPGLSAHADAAGLMKWLSGFRQTPEKVFIVHGEAQAAETLRSRIDRNLSWEATVPQQNQVCKL</sequence>
<dbReference type="EMBL" id="VAVZ01000020">
    <property type="protein sequence ID" value="TLP97016.1"/>
    <property type="molecule type" value="Genomic_DNA"/>
</dbReference>
<feature type="domain" description="Beta-Casp" evidence="3">
    <location>
        <begin position="250"/>
        <end position="369"/>
    </location>
</feature>
<evidence type="ECO:0000256" key="1">
    <source>
        <dbReference type="ARBA" id="ARBA00022801"/>
    </source>
</evidence>
<dbReference type="Pfam" id="PF00753">
    <property type="entry name" value="Lactamase_B"/>
    <property type="match status" value="1"/>
</dbReference>
<dbReference type="AlphaFoldDB" id="A0A5R9BCE8"/>
<dbReference type="InterPro" id="IPR011108">
    <property type="entry name" value="RMMBL"/>
</dbReference>
<name>A0A5R9BCE8_9MICC</name>
<evidence type="ECO:0000313" key="5">
    <source>
        <dbReference type="Proteomes" id="UP000310458"/>
    </source>
</evidence>
<dbReference type="SMART" id="SM01027">
    <property type="entry name" value="Beta-Casp"/>
    <property type="match status" value="1"/>
</dbReference>
<reference evidence="4 5" key="1">
    <citation type="submission" date="2019-05" db="EMBL/GenBank/DDBJ databases">
        <title>Nesterenkonia sp. GY074 isolated from the Southern Atlantic Ocean.</title>
        <authorList>
            <person name="Zhang G."/>
        </authorList>
    </citation>
    <scope>NUCLEOTIDE SEQUENCE [LARGE SCALE GENOMIC DNA]</scope>
    <source>
        <strain evidence="4 5">GY074</strain>
    </source>
</reference>
<dbReference type="PANTHER" id="PTHR11203">
    <property type="entry name" value="CLEAVAGE AND POLYADENYLATION SPECIFICITY FACTOR FAMILY MEMBER"/>
    <property type="match status" value="1"/>
</dbReference>
<dbReference type="OrthoDB" id="2971563at2"/>
<dbReference type="Proteomes" id="UP000310458">
    <property type="component" value="Unassembled WGS sequence"/>
</dbReference>
<proteinExistence type="predicted"/>
<feature type="domain" description="Metallo-beta-lactamase" evidence="2">
    <location>
        <begin position="16"/>
        <end position="238"/>
    </location>
</feature>
<dbReference type="PANTHER" id="PTHR11203:SF37">
    <property type="entry name" value="INTEGRATOR COMPLEX SUBUNIT 11"/>
    <property type="match status" value="1"/>
</dbReference>
<protein>
    <submittedName>
        <fullName evidence="4">MBL fold metallo-hydrolase</fullName>
    </submittedName>
</protein>
<gene>
    <name evidence="4" type="ORF">FEF26_08530</name>
</gene>
<evidence type="ECO:0000259" key="2">
    <source>
        <dbReference type="SMART" id="SM00849"/>
    </source>
</evidence>
<evidence type="ECO:0000259" key="3">
    <source>
        <dbReference type="SMART" id="SM01027"/>
    </source>
</evidence>
<dbReference type="GO" id="GO:0004521">
    <property type="term" value="F:RNA endonuclease activity"/>
    <property type="evidence" value="ECO:0007669"/>
    <property type="project" value="TreeGrafter"/>
</dbReference>
<accession>A0A5R9BCE8</accession>
<dbReference type="InterPro" id="IPR036866">
    <property type="entry name" value="RibonucZ/Hydroxyglut_hydro"/>
</dbReference>
<organism evidence="4 5">
    <name type="scientific">Nesterenkonia salmonea</name>
    <dbReference type="NCBI Taxonomy" id="1804987"/>
    <lineage>
        <taxon>Bacteria</taxon>
        <taxon>Bacillati</taxon>
        <taxon>Actinomycetota</taxon>
        <taxon>Actinomycetes</taxon>
        <taxon>Micrococcales</taxon>
        <taxon>Micrococcaceae</taxon>
        <taxon>Nesterenkonia</taxon>
    </lineage>
</organism>
<keyword evidence="5" id="KW-1185">Reference proteome</keyword>
<keyword evidence="1 4" id="KW-0378">Hydrolase</keyword>
<dbReference type="Gene3D" id="3.40.50.10890">
    <property type="match status" value="1"/>
</dbReference>
<dbReference type="Gene3D" id="3.60.15.10">
    <property type="entry name" value="Ribonuclease Z/Hydroxyacylglutathione hydrolase-like"/>
    <property type="match status" value="1"/>
</dbReference>
<dbReference type="GO" id="GO:0016787">
    <property type="term" value="F:hydrolase activity"/>
    <property type="evidence" value="ECO:0007669"/>
    <property type="project" value="UniProtKB-KW"/>
</dbReference>
<dbReference type="Pfam" id="PF10996">
    <property type="entry name" value="Beta-Casp"/>
    <property type="match status" value="1"/>
</dbReference>
<dbReference type="SUPFAM" id="SSF56281">
    <property type="entry name" value="Metallo-hydrolase/oxidoreductase"/>
    <property type="match status" value="1"/>
</dbReference>
<dbReference type="SMART" id="SM00849">
    <property type="entry name" value="Lactamase_B"/>
    <property type="match status" value="1"/>
</dbReference>
<dbReference type="InterPro" id="IPR001279">
    <property type="entry name" value="Metallo-B-lactamas"/>
</dbReference>
<dbReference type="Pfam" id="PF07521">
    <property type="entry name" value="RMMBL"/>
    <property type="match status" value="1"/>
</dbReference>
<evidence type="ECO:0000313" key="4">
    <source>
        <dbReference type="EMBL" id="TLP97016.1"/>
    </source>
</evidence>
<dbReference type="InterPro" id="IPR022712">
    <property type="entry name" value="Beta_Casp"/>
</dbReference>
<comment type="caution">
    <text evidence="4">The sequence shown here is derived from an EMBL/GenBank/DDBJ whole genome shotgun (WGS) entry which is preliminary data.</text>
</comment>
<dbReference type="CDD" id="cd16295">
    <property type="entry name" value="TTHA0252-CPSF-like_MBL-fold"/>
    <property type="match status" value="1"/>
</dbReference>
<dbReference type="RefSeq" id="WP_138253117.1">
    <property type="nucleotide sequence ID" value="NZ_VAVZ01000020.1"/>
</dbReference>